<feature type="domain" description="TonB-dependent receptor plug" evidence="13">
    <location>
        <begin position="79"/>
        <end position="197"/>
    </location>
</feature>
<organism evidence="14 15">
    <name type="scientific">Sphingomonas panacisoli</name>
    <dbReference type="NCBI Taxonomy" id="1813879"/>
    <lineage>
        <taxon>Bacteria</taxon>
        <taxon>Pseudomonadati</taxon>
        <taxon>Pseudomonadota</taxon>
        <taxon>Alphaproteobacteria</taxon>
        <taxon>Sphingomonadales</taxon>
        <taxon>Sphingomonadaceae</taxon>
        <taxon>Sphingomonas</taxon>
    </lineage>
</organism>
<evidence type="ECO:0000256" key="9">
    <source>
        <dbReference type="RuleBase" id="RU003357"/>
    </source>
</evidence>
<dbReference type="SUPFAM" id="SSF56935">
    <property type="entry name" value="Porins"/>
    <property type="match status" value="1"/>
</dbReference>
<evidence type="ECO:0000256" key="3">
    <source>
        <dbReference type="ARBA" id="ARBA00022452"/>
    </source>
</evidence>
<gene>
    <name evidence="14" type="ORF">FPZ24_01930</name>
</gene>
<keyword evidence="15" id="KW-1185">Reference proteome</keyword>
<sequence>MRVSYLNRGFRAGSSLNTLAVVGAGAAMSAFFAPPALAQDAAATPTTPAATTAPAADDQTDGNDIVITGTLFRGANGANIASPVTTVTADDLNKRGISTVQSALQMLASNNGPALTNSFAANGAFAGGASSVSLRGLSTNSTLVLFDGLRAAYYPLADDGSRNFVDLNTIPDAIVDRIEVLRDGASSSYGADAIAGVVNVITKRQVTGVQATVEAGITERGDAANQRLSLTAGIGDLSTQRFNVYVNVHYLHQDMLHNRDLGYPYNTANQTGICFDGNCGADLRANSPLNYGGVSASVPIFLVRPANPTTFAAIPGSRYQFLNPTNGCGRFQPYNPTAAELAGFPNSPTTVCVQDQVADGNIIEPKLTRLGASARATMEIGDRTHAYVEFNFEQSTVSYTGYGLAGPFPTNSLVRAQAPAGILYPAFSTAAVASAATAPGSAPLALPVYICPRLTVGACTAANGTLNPQNPFAAAGQVALVLGTTPDLSQFTATRSRAYRLAGGINGTFGDEWDWRVDGVGMVNDLRRQFSGYVYIQHLLDVVRDGSYNFVNPSANTQAVRDYLAPTLLSNANSEMYQLNATLTHALFNLPGGPLQFGIGGAVRYESVYAPSANPDYNGPTQRYFNVNAFGTIGHRWVQSGFFEIKAPVFDQLSLEGSGRYDHYSSGQSNFSPKAGVVIKPVRGVLLRGSISGGFRIPSFGETSALPTTGYVPYFTQLPAAYLAQFSNPGVTCTASSPANCSVYVSAYTVGEKAVANPALKPEKSRNITLGAEFKPTRWLTLSGDYYNIRKTGAIQPAPFGDALKQYYANGTMKAGYTFELAAPDVNHPLAPPVVATVGAPFINANKIETEGVEFGAQYSIPLFGEVRLSGNAEAAYVIKLNTVYADGHVERYVDTLGNFNLTSGSGTFRWKGSWQNTLEFGKIGSLTATAYYTNGYNLSADDQNSGRCTDPDPNSGNSGLDGGLQPCRVKPFFNLDLTGEVNVGERFTFYVNVLNVLNTRPPLDTVTYSGYLYNSVQAEQGIIGRAFRAGVRAKF</sequence>
<evidence type="ECO:0000256" key="5">
    <source>
        <dbReference type="ARBA" id="ARBA00023077"/>
    </source>
</evidence>
<evidence type="ECO:0000256" key="6">
    <source>
        <dbReference type="ARBA" id="ARBA00023136"/>
    </source>
</evidence>
<dbReference type="GO" id="GO:0009279">
    <property type="term" value="C:cell outer membrane"/>
    <property type="evidence" value="ECO:0007669"/>
    <property type="project" value="UniProtKB-SubCell"/>
</dbReference>
<feature type="compositionally biased region" description="Polar residues" evidence="10">
    <location>
        <begin position="943"/>
        <end position="959"/>
    </location>
</feature>
<keyword evidence="5 9" id="KW-0798">TonB box</keyword>
<evidence type="ECO:0000313" key="15">
    <source>
        <dbReference type="Proteomes" id="UP000315673"/>
    </source>
</evidence>
<feature type="region of interest" description="Disordered" evidence="10">
    <location>
        <begin position="943"/>
        <end position="963"/>
    </location>
</feature>
<evidence type="ECO:0000256" key="8">
    <source>
        <dbReference type="PROSITE-ProRule" id="PRU01360"/>
    </source>
</evidence>
<evidence type="ECO:0000259" key="12">
    <source>
        <dbReference type="Pfam" id="PF00593"/>
    </source>
</evidence>
<dbReference type="InterPro" id="IPR012910">
    <property type="entry name" value="Plug_dom"/>
</dbReference>
<dbReference type="AlphaFoldDB" id="A0A5B8LE89"/>
<reference evidence="14 15" key="1">
    <citation type="submission" date="2019-07" db="EMBL/GenBank/DDBJ databases">
        <title>Full genome sequence of Sphingomonas sp. 4R-6-7(HKS19).</title>
        <authorList>
            <person name="Im W.-T."/>
        </authorList>
    </citation>
    <scope>NUCLEOTIDE SEQUENCE [LARGE SCALE GENOMIC DNA]</scope>
    <source>
        <strain evidence="14 15">HKS19</strain>
    </source>
</reference>
<evidence type="ECO:0000256" key="10">
    <source>
        <dbReference type="SAM" id="MobiDB-lite"/>
    </source>
</evidence>
<protein>
    <submittedName>
        <fullName evidence="14">TonB-dependent receptor</fullName>
    </submittedName>
</protein>
<dbReference type="PANTHER" id="PTHR47234">
    <property type="match status" value="1"/>
</dbReference>
<keyword evidence="6 8" id="KW-0472">Membrane</keyword>
<dbReference type="InterPro" id="IPR036942">
    <property type="entry name" value="Beta-barrel_TonB_sf"/>
</dbReference>
<keyword evidence="7 8" id="KW-0998">Cell outer membrane</keyword>
<accession>A0A5B8LE89</accession>
<evidence type="ECO:0000259" key="13">
    <source>
        <dbReference type="Pfam" id="PF07715"/>
    </source>
</evidence>
<dbReference type="InterPro" id="IPR037066">
    <property type="entry name" value="Plug_dom_sf"/>
</dbReference>
<dbReference type="Pfam" id="PF00593">
    <property type="entry name" value="TonB_dep_Rec_b-barrel"/>
    <property type="match status" value="1"/>
</dbReference>
<keyword evidence="3 8" id="KW-1134">Transmembrane beta strand</keyword>
<dbReference type="RefSeq" id="WP_146569467.1">
    <property type="nucleotide sequence ID" value="NZ_CP042306.1"/>
</dbReference>
<dbReference type="Gene3D" id="2.40.170.20">
    <property type="entry name" value="TonB-dependent receptor, beta-barrel domain"/>
    <property type="match status" value="1"/>
</dbReference>
<evidence type="ECO:0000313" key="14">
    <source>
        <dbReference type="EMBL" id="QDZ06383.1"/>
    </source>
</evidence>
<keyword evidence="2 8" id="KW-0813">Transport</keyword>
<dbReference type="InterPro" id="IPR000531">
    <property type="entry name" value="Beta-barrel_TonB"/>
</dbReference>
<keyword evidence="4 8" id="KW-0812">Transmembrane</keyword>
<keyword evidence="14" id="KW-0675">Receptor</keyword>
<evidence type="ECO:0000256" key="7">
    <source>
        <dbReference type="ARBA" id="ARBA00023237"/>
    </source>
</evidence>
<feature type="domain" description="TonB-dependent receptor-like beta-barrel" evidence="12">
    <location>
        <begin position="483"/>
        <end position="997"/>
    </location>
</feature>
<evidence type="ECO:0000256" key="11">
    <source>
        <dbReference type="SAM" id="SignalP"/>
    </source>
</evidence>
<dbReference type="Proteomes" id="UP000315673">
    <property type="component" value="Chromosome"/>
</dbReference>
<dbReference type="Pfam" id="PF07715">
    <property type="entry name" value="Plug"/>
    <property type="match status" value="1"/>
</dbReference>
<dbReference type="PANTHER" id="PTHR47234:SF2">
    <property type="entry name" value="TONB-DEPENDENT RECEPTOR"/>
    <property type="match status" value="1"/>
</dbReference>
<dbReference type="KEGG" id="spai:FPZ24_01930"/>
<name>A0A5B8LE89_9SPHN</name>
<feature type="signal peptide" evidence="11">
    <location>
        <begin position="1"/>
        <end position="38"/>
    </location>
</feature>
<evidence type="ECO:0000256" key="4">
    <source>
        <dbReference type="ARBA" id="ARBA00022692"/>
    </source>
</evidence>
<feature type="chain" id="PRO_5023105049" evidence="11">
    <location>
        <begin position="39"/>
        <end position="1036"/>
    </location>
</feature>
<proteinExistence type="inferred from homology"/>
<comment type="subcellular location">
    <subcellularLocation>
        <location evidence="1 8">Cell outer membrane</location>
        <topology evidence="1 8">Multi-pass membrane protein</topology>
    </subcellularLocation>
</comment>
<dbReference type="Gene3D" id="2.170.130.10">
    <property type="entry name" value="TonB-dependent receptor, plug domain"/>
    <property type="match status" value="1"/>
</dbReference>
<dbReference type="EMBL" id="CP042306">
    <property type="protein sequence ID" value="QDZ06383.1"/>
    <property type="molecule type" value="Genomic_DNA"/>
</dbReference>
<dbReference type="InterPro" id="IPR039426">
    <property type="entry name" value="TonB-dep_rcpt-like"/>
</dbReference>
<dbReference type="PROSITE" id="PS52016">
    <property type="entry name" value="TONB_DEPENDENT_REC_3"/>
    <property type="match status" value="1"/>
</dbReference>
<evidence type="ECO:0000256" key="1">
    <source>
        <dbReference type="ARBA" id="ARBA00004571"/>
    </source>
</evidence>
<keyword evidence="11" id="KW-0732">Signal</keyword>
<comment type="similarity">
    <text evidence="8 9">Belongs to the TonB-dependent receptor family.</text>
</comment>
<dbReference type="OrthoDB" id="7051241at2"/>
<evidence type="ECO:0000256" key="2">
    <source>
        <dbReference type="ARBA" id="ARBA00022448"/>
    </source>
</evidence>